<evidence type="ECO:0000256" key="5">
    <source>
        <dbReference type="SAM" id="Phobius"/>
    </source>
</evidence>
<dbReference type="EMBL" id="PEYM01000078">
    <property type="protein sequence ID" value="PIS29571.1"/>
    <property type="molecule type" value="Genomic_DNA"/>
</dbReference>
<evidence type="ECO:0000256" key="2">
    <source>
        <dbReference type="ARBA" id="ARBA00012438"/>
    </source>
</evidence>
<evidence type="ECO:0000313" key="8">
    <source>
        <dbReference type="Proteomes" id="UP000231343"/>
    </source>
</evidence>
<dbReference type="SMART" id="SM00388">
    <property type="entry name" value="HisKA"/>
    <property type="match status" value="1"/>
</dbReference>
<proteinExistence type="predicted"/>
<evidence type="ECO:0000313" key="7">
    <source>
        <dbReference type="EMBL" id="PIS29571.1"/>
    </source>
</evidence>
<keyword evidence="3" id="KW-0808">Transferase</keyword>
<dbReference type="AlphaFoldDB" id="A0A2H0XXI9"/>
<accession>A0A2H0XXI9</accession>
<dbReference type="Gene3D" id="1.10.287.130">
    <property type="match status" value="1"/>
</dbReference>
<keyword evidence="5" id="KW-1133">Transmembrane helix</keyword>
<dbReference type="PANTHER" id="PTHR43047">
    <property type="entry name" value="TWO-COMPONENT HISTIDINE PROTEIN KINASE"/>
    <property type="match status" value="1"/>
</dbReference>
<dbReference type="GO" id="GO:0005886">
    <property type="term" value="C:plasma membrane"/>
    <property type="evidence" value="ECO:0007669"/>
    <property type="project" value="TreeGrafter"/>
</dbReference>
<dbReference type="GO" id="GO:0009927">
    <property type="term" value="F:histidine phosphotransfer kinase activity"/>
    <property type="evidence" value="ECO:0007669"/>
    <property type="project" value="TreeGrafter"/>
</dbReference>
<gene>
    <name evidence="7" type="ORF">COT42_05015</name>
</gene>
<dbReference type="Pfam" id="PF00512">
    <property type="entry name" value="HisKA"/>
    <property type="match status" value="1"/>
</dbReference>
<reference evidence="7 8" key="1">
    <citation type="submission" date="2017-09" db="EMBL/GenBank/DDBJ databases">
        <title>Depth-based differentiation of microbial function through sediment-hosted aquifers and enrichment of novel symbionts in the deep terrestrial subsurface.</title>
        <authorList>
            <person name="Probst A.J."/>
            <person name="Ladd B."/>
            <person name="Jarett J.K."/>
            <person name="Geller-Mcgrath D.E."/>
            <person name="Sieber C.M."/>
            <person name="Emerson J.B."/>
            <person name="Anantharaman K."/>
            <person name="Thomas B.C."/>
            <person name="Malmstrom R."/>
            <person name="Stieglmeier M."/>
            <person name="Klingl A."/>
            <person name="Woyke T."/>
            <person name="Ryan C.M."/>
            <person name="Banfield J.F."/>
        </authorList>
    </citation>
    <scope>NUCLEOTIDE SEQUENCE [LARGE SCALE GENOMIC DNA]</scope>
    <source>
        <strain evidence="7">CG08_land_8_20_14_0_20_45_16</strain>
    </source>
</reference>
<comment type="caution">
    <text evidence="7">The sequence shown here is derived from an EMBL/GenBank/DDBJ whole genome shotgun (WGS) entry which is preliminary data.</text>
</comment>
<keyword evidence="5" id="KW-0812">Transmembrane</keyword>
<dbReference type="EC" id="2.7.13.3" evidence="2"/>
<name>A0A2H0XXI9_UNCSA</name>
<dbReference type="PROSITE" id="PS50109">
    <property type="entry name" value="HIS_KIN"/>
    <property type="match status" value="1"/>
</dbReference>
<evidence type="ECO:0000256" key="4">
    <source>
        <dbReference type="ARBA" id="ARBA00022777"/>
    </source>
</evidence>
<feature type="transmembrane region" description="Helical" evidence="5">
    <location>
        <begin position="20"/>
        <end position="38"/>
    </location>
</feature>
<dbReference type="Proteomes" id="UP000231343">
    <property type="component" value="Unassembled WGS sequence"/>
</dbReference>
<feature type="transmembrane region" description="Helical" evidence="5">
    <location>
        <begin position="88"/>
        <end position="110"/>
    </location>
</feature>
<dbReference type="InterPro" id="IPR003594">
    <property type="entry name" value="HATPase_dom"/>
</dbReference>
<keyword evidence="4" id="KW-0418">Kinase</keyword>
<feature type="transmembrane region" description="Helical" evidence="5">
    <location>
        <begin position="44"/>
        <end position="76"/>
    </location>
</feature>
<dbReference type="CDD" id="cd00082">
    <property type="entry name" value="HisKA"/>
    <property type="match status" value="1"/>
</dbReference>
<dbReference type="InterPro" id="IPR036890">
    <property type="entry name" value="HATPase_C_sf"/>
</dbReference>
<dbReference type="GO" id="GO:0000155">
    <property type="term" value="F:phosphorelay sensor kinase activity"/>
    <property type="evidence" value="ECO:0007669"/>
    <property type="project" value="InterPro"/>
</dbReference>
<keyword evidence="5" id="KW-0472">Membrane</keyword>
<evidence type="ECO:0000256" key="1">
    <source>
        <dbReference type="ARBA" id="ARBA00000085"/>
    </source>
</evidence>
<sequence>MNKFMSLLKFIKALPKSIQFCLGIVITIILGLIDYQTGTQAGFFVFYFIPIFFITWNIGLISEIIMVFLCSLVWFIANSFGILTNTNLLLHLWNLFVRFLVFLIICYSTWNTKTQQQLKQNLSHFIIHDLRSPLSNIIMSLGVIEELNPGRKINTYVKMAKISGTRMQNLINAILDLDRLERGKMPVKLAPVNLITLVNAKEITSVWAERSGVAIKINDNINNKTITTDESLLQRVLVNIFSNAIKVSPKGSVINCELGLNQENKILVKITDQGPKIPPDKLKSIFDIYTQIEVRKAGANIGSGLGLTFCKLAIESLKGDLWLESDGQNETSVLFTLPNA</sequence>
<dbReference type="InterPro" id="IPR005467">
    <property type="entry name" value="His_kinase_dom"/>
</dbReference>
<dbReference type="SUPFAM" id="SSF55874">
    <property type="entry name" value="ATPase domain of HSP90 chaperone/DNA topoisomerase II/histidine kinase"/>
    <property type="match status" value="1"/>
</dbReference>
<evidence type="ECO:0000259" key="6">
    <source>
        <dbReference type="PROSITE" id="PS50109"/>
    </source>
</evidence>
<dbReference type="Gene3D" id="3.30.565.10">
    <property type="entry name" value="Histidine kinase-like ATPase, C-terminal domain"/>
    <property type="match status" value="1"/>
</dbReference>
<dbReference type="SMART" id="SM00387">
    <property type="entry name" value="HATPase_c"/>
    <property type="match status" value="1"/>
</dbReference>
<dbReference type="Pfam" id="PF02518">
    <property type="entry name" value="HATPase_c"/>
    <property type="match status" value="1"/>
</dbReference>
<feature type="domain" description="Histidine kinase" evidence="6">
    <location>
        <begin position="125"/>
        <end position="340"/>
    </location>
</feature>
<dbReference type="InterPro" id="IPR036097">
    <property type="entry name" value="HisK_dim/P_sf"/>
</dbReference>
<evidence type="ECO:0000256" key="3">
    <source>
        <dbReference type="ARBA" id="ARBA00022679"/>
    </source>
</evidence>
<dbReference type="SUPFAM" id="SSF47384">
    <property type="entry name" value="Homodimeric domain of signal transducing histidine kinase"/>
    <property type="match status" value="1"/>
</dbReference>
<dbReference type="PANTHER" id="PTHR43047:SF72">
    <property type="entry name" value="OSMOSENSING HISTIDINE PROTEIN KINASE SLN1"/>
    <property type="match status" value="1"/>
</dbReference>
<organism evidence="7 8">
    <name type="scientific">Candidatus Saganbacteria bacterium CG08_land_8_20_14_0_20_45_16</name>
    <dbReference type="NCBI Taxonomy" id="2014293"/>
    <lineage>
        <taxon>Bacteria</taxon>
        <taxon>Bacillati</taxon>
        <taxon>Saganbacteria</taxon>
    </lineage>
</organism>
<comment type="catalytic activity">
    <reaction evidence="1">
        <text>ATP + protein L-histidine = ADP + protein N-phospho-L-histidine.</text>
        <dbReference type="EC" id="2.7.13.3"/>
    </reaction>
</comment>
<dbReference type="InterPro" id="IPR003661">
    <property type="entry name" value="HisK_dim/P_dom"/>
</dbReference>
<protein>
    <recommendedName>
        <fullName evidence="2">histidine kinase</fullName>
        <ecNumber evidence="2">2.7.13.3</ecNumber>
    </recommendedName>
</protein>